<dbReference type="AlphaFoldDB" id="A0A0P7YQ41"/>
<dbReference type="Pfam" id="PF09837">
    <property type="entry name" value="DUF2064"/>
    <property type="match status" value="1"/>
</dbReference>
<dbReference type="Proteomes" id="UP000050465">
    <property type="component" value="Unassembled WGS sequence"/>
</dbReference>
<proteinExistence type="predicted"/>
<dbReference type="Gene3D" id="3.90.550.10">
    <property type="entry name" value="Spore Coat Polysaccharide Biosynthesis Protein SpsA, Chain A"/>
    <property type="match status" value="1"/>
</dbReference>
<dbReference type="STRING" id="1666911.HLUCCA11_21135"/>
<sequence length="257" mass="28458">MFKCDRNGLLVFTRFPQPGQTKTRLIPALGADGAADLQRQMTVHLLKKLMMFWPQRFSGEASTPEQTRSQTRLQIHFSGGTVEQMQTWLESSVTSSVTSRSCSVAQLEPPPIPPLIAQCEGDLGMRLRFALQQGFENEFERIVVMGSDCPAVSEPLVTQAVNLLAHYDVVLGPALDGGYYLMGLRKMALSRFGTLFENIPWSTDNVLSLTLKAAASAGLSVDLLQPLSDIDRPEDLPMWYALQKNSMCCKITSGWLD</sequence>
<evidence type="ECO:0008006" key="3">
    <source>
        <dbReference type="Google" id="ProtNLM"/>
    </source>
</evidence>
<gene>
    <name evidence="1" type="ORF">HLUCCA11_21135</name>
</gene>
<dbReference type="PATRIC" id="fig|1666911.3.peg.3183"/>
<dbReference type="PANTHER" id="PTHR36529">
    <property type="entry name" value="SLL1095 PROTEIN"/>
    <property type="match status" value="1"/>
</dbReference>
<dbReference type="NCBIfam" id="TIGR04282">
    <property type="entry name" value="glyco_like_cofC"/>
    <property type="match status" value="1"/>
</dbReference>
<dbReference type="InterPro" id="IPR018641">
    <property type="entry name" value="Trfase_1_rSAM/seldom-assoc"/>
</dbReference>
<evidence type="ECO:0000313" key="1">
    <source>
        <dbReference type="EMBL" id="KPQ32582.1"/>
    </source>
</evidence>
<protein>
    <recommendedName>
        <fullName evidence="3">Glycosyltransferase</fullName>
    </recommendedName>
</protein>
<organism evidence="1 2">
    <name type="scientific">Phormidesmis priestleyi Ana</name>
    <dbReference type="NCBI Taxonomy" id="1666911"/>
    <lineage>
        <taxon>Bacteria</taxon>
        <taxon>Bacillati</taxon>
        <taxon>Cyanobacteriota</taxon>
        <taxon>Cyanophyceae</taxon>
        <taxon>Leptolyngbyales</taxon>
        <taxon>Leptolyngbyaceae</taxon>
        <taxon>Phormidesmis</taxon>
    </lineage>
</organism>
<dbReference type="PANTHER" id="PTHR36529:SF1">
    <property type="entry name" value="GLYCOSYLTRANSFERASE"/>
    <property type="match status" value="1"/>
</dbReference>
<dbReference type="SUPFAM" id="SSF53448">
    <property type="entry name" value="Nucleotide-diphospho-sugar transferases"/>
    <property type="match status" value="1"/>
</dbReference>
<dbReference type="InterPro" id="IPR029044">
    <property type="entry name" value="Nucleotide-diphossugar_trans"/>
</dbReference>
<evidence type="ECO:0000313" key="2">
    <source>
        <dbReference type="Proteomes" id="UP000050465"/>
    </source>
</evidence>
<dbReference type="EMBL" id="LJZR01000052">
    <property type="protein sequence ID" value="KPQ32582.1"/>
    <property type="molecule type" value="Genomic_DNA"/>
</dbReference>
<comment type="caution">
    <text evidence="1">The sequence shown here is derived from an EMBL/GenBank/DDBJ whole genome shotgun (WGS) entry which is preliminary data.</text>
</comment>
<reference evidence="1 2" key="1">
    <citation type="submission" date="2015-09" db="EMBL/GenBank/DDBJ databases">
        <title>Identification and resolution of microdiversity through metagenomic sequencing of parallel consortia.</title>
        <authorList>
            <person name="Nelson W.C."/>
            <person name="Romine M.F."/>
            <person name="Lindemann S.R."/>
        </authorList>
    </citation>
    <scope>NUCLEOTIDE SEQUENCE [LARGE SCALE GENOMIC DNA]</scope>
    <source>
        <strain evidence="1">Ana</strain>
    </source>
</reference>
<accession>A0A0P7YQ41</accession>
<name>A0A0P7YQ41_9CYAN</name>